<gene>
    <name evidence="1" type="ORF">AO384_0345</name>
</gene>
<accession>A0A198UNL5</accession>
<proteinExistence type="predicted"/>
<protein>
    <submittedName>
        <fullName evidence="1">Uncharacterized protein</fullName>
    </submittedName>
</protein>
<dbReference type="RefSeq" id="WP_064610513.1">
    <property type="nucleotide sequence ID" value="NZ_LXHB01000040.1"/>
</dbReference>
<dbReference type="OrthoDB" id="6647753at2"/>
<keyword evidence="2" id="KW-1185">Reference proteome</keyword>
<organism evidence="1 2">
    <name type="scientific">Moraxella catarrhalis</name>
    <name type="common">Branhamella catarrhalis</name>
    <dbReference type="NCBI Taxonomy" id="480"/>
    <lineage>
        <taxon>Bacteria</taxon>
        <taxon>Pseudomonadati</taxon>
        <taxon>Pseudomonadota</taxon>
        <taxon>Gammaproteobacteria</taxon>
        <taxon>Moraxellales</taxon>
        <taxon>Moraxellaceae</taxon>
        <taxon>Moraxella</taxon>
    </lineage>
</organism>
<dbReference type="PATRIC" id="fig|480.238.peg.2066"/>
<reference evidence="1 2" key="1">
    <citation type="journal article" date="2016" name="Genome Biol. Evol.">
        <title>Comparative Genomic Analyses of the Moraxella catarrhalis Serosensitive and Seroresistant Lineages Demonstrate Their Independent Evolution.</title>
        <authorList>
            <person name="Earl J.P."/>
            <person name="de Vries S.P."/>
            <person name="Ahmed A."/>
            <person name="Powell E."/>
            <person name="Schultz M.P."/>
            <person name="Hermans P.W."/>
            <person name="Hill D.J."/>
            <person name="Zhou Z."/>
            <person name="Constantinidou C.I."/>
            <person name="Hu F.Z."/>
            <person name="Bootsma H.J."/>
            <person name="Ehrlich G.D."/>
        </authorList>
    </citation>
    <scope>NUCLEOTIDE SEQUENCE [LARGE SCALE GENOMIC DNA]</scope>
    <source>
        <strain evidence="1 2">Z7542</strain>
    </source>
</reference>
<dbReference type="Proteomes" id="UP000078228">
    <property type="component" value="Unassembled WGS sequence"/>
</dbReference>
<evidence type="ECO:0000313" key="2">
    <source>
        <dbReference type="Proteomes" id="UP000078228"/>
    </source>
</evidence>
<comment type="caution">
    <text evidence="1">The sequence shown here is derived from an EMBL/GenBank/DDBJ whole genome shotgun (WGS) entry which is preliminary data.</text>
</comment>
<dbReference type="EMBL" id="LXHC01000004">
    <property type="protein sequence ID" value="OAU98098.1"/>
    <property type="molecule type" value="Genomic_DNA"/>
</dbReference>
<dbReference type="AlphaFoldDB" id="A0A198UNL5"/>
<sequence>MIHPFKNDEQVLTIGDLTIENHFDVVQIFGELSITKCQDGLAQAVALQEFANLLVAALKNEPLDETKTHDTLAAEQIDNPFA</sequence>
<name>A0A198UNL5_MORCA</name>
<evidence type="ECO:0000313" key="1">
    <source>
        <dbReference type="EMBL" id="OAU98098.1"/>
    </source>
</evidence>